<keyword evidence="7 10" id="KW-0030">Aminoacyl-tRNA synthetase</keyword>
<proteinExistence type="inferred from homology"/>
<dbReference type="CDD" id="cd00806">
    <property type="entry name" value="TrpRS_core"/>
    <property type="match status" value="1"/>
</dbReference>
<dbReference type="Proteomes" id="UP000006402">
    <property type="component" value="Unassembled WGS sequence"/>
</dbReference>
<dbReference type="GO" id="GO:0005829">
    <property type="term" value="C:cytosol"/>
    <property type="evidence" value="ECO:0007669"/>
    <property type="project" value="TreeGrafter"/>
</dbReference>
<dbReference type="Gene3D" id="3.40.50.620">
    <property type="entry name" value="HUPs"/>
    <property type="match status" value="1"/>
</dbReference>
<evidence type="ECO:0000256" key="6">
    <source>
        <dbReference type="ARBA" id="ARBA00022917"/>
    </source>
</evidence>
<gene>
    <name evidence="11" type="ORF">HMPREF1378_00754</name>
</gene>
<dbReference type="PROSITE" id="PS00178">
    <property type="entry name" value="AA_TRNA_LIGASE_I"/>
    <property type="match status" value="1"/>
</dbReference>
<evidence type="ECO:0000256" key="8">
    <source>
        <dbReference type="ARBA" id="ARBA00049929"/>
    </source>
</evidence>
<keyword evidence="5 10" id="KW-0067">ATP-binding</keyword>
<accession>A0AAV3GY60</accession>
<evidence type="ECO:0000256" key="4">
    <source>
        <dbReference type="ARBA" id="ARBA00022741"/>
    </source>
</evidence>
<evidence type="ECO:0000256" key="1">
    <source>
        <dbReference type="ARBA" id="ARBA00005594"/>
    </source>
</evidence>
<dbReference type="SUPFAM" id="SSF52374">
    <property type="entry name" value="Nucleotidylyl transferase"/>
    <property type="match status" value="1"/>
</dbReference>
<dbReference type="FunFam" id="3.40.50.620:FF:000094">
    <property type="entry name" value="Tryptophan--tRNA ligase"/>
    <property type="match status" value="1"/>
</dbReference>
<dbReference type="InterPro" id="IPR014729">
    <property type="entry name" value="Rossmann-like_a/b/a_fold"/>
</dbReference>
<evidence type="ECO:0000256" key="10">
    <source>
        <dbReference type="RuleBase" id="RU363036"/>
    </source>
</evidence>
<dbReference type="Gene3D" id="1.10.240.10">
    <property type="entry name" value="Tyrosyl-Transfer RNA Synthetase"/>
    <property type="match status" value="1"/>
</dbReference>
<dbReference type="EMBL" id="AMAH01000059">
    <property type="protein sequence ID" value="EJX54425.1"/>
    <property type="molecule type" value="Genomic_DNA"/>
</dbReference>
<evidence type="ECO:0000256" key="7">
    <source>
        <dbReference type="ARBA" id="ARBA00023146"/>
    </source>
</evidence>
<name>A0AAV3GY60_ENTFC</name>
<dbReference type="InterPro" id="IPR001412">
    <property type="entry name" value="aa-tRNA-synth_I_CS"/>
</dbReference>
<comment type="caution">
    <text evidence="11">The sequence shown here is derived from an EMBL/GenBank/DDBJ whole genome shotgun (WGS) entry which is preliminary data.</text>
</comment>
<keyword evidence="4 10" id="KW-0547">Nucleotide-binding</keyword>
<dbReference type="EC" id="6.1.1.2" evidence="2 9"/>
<evidence type="ECO:0000256" key="2">
    <source>
        <dbReference type="ARBA" id="ARBA00013161"/>
    </source>
</evidence>
<dbReference type="PANTHER" id="PTHR43766:SF1">
    <property type="entry name" value="TRYPTOPHAN--TRNA LIGASE, MITOCHONDRIAL"/>
    <property type="match status" value="1"/>
</dbReference>
<dbReference type="InterPro" id="IPR002305">
    <property type="entry name" value="aa-tRNA-synth_Ic"/>
</dbReference>
<dbReference type="FunFam" id="1.10.240.10:FF:000005">
    <property type="entry name" value="Tryptophan--tRNA ligase"/>
    <property type="match status" value="1"/>
</dbReference>
<comment type="catalytic activity">
    <reaction evidence="8">
        <text>tRNA(Trp) + L-tryptophan + ATP = L-tryptophyl-tRNA(Trp) + AMP + diphosphate + H(+)</text>
        <dbReference type="Rhea" id="RHEA:24080"/>
        <dbReference type="Rhea" id="RHEA-COMP:9671"/>
        <dbReference type="Rhea" id="RHEA-COMP:9705"/>
        <dbReference type="ChEBI" id="CHEBI:15378"/>
        <dbReference type="ChEBI" id="CHEBI:30616"/>
        <dbReference type="ChEBI" id="CHEBI:33019"/>
        <dbReference type="ChEBI" id="CHEBI:57912"/>
        <dbReference type="ChEBI" id="CHEBI:78442"/>
        <dbReference type="ChEBI" id="CHEBI:78535"/>
        <dbReference type="ChEBI" id="CHEBI:456215"/>
        <dbReference type="EC" id="6.1.1.2"/>
    </reaction>
</comment>
<dbReference type="NCBIfam" id="TIGR00233">
    <property type="entry name" value="trpS"/>
    <property type="match status" value="1"/>
</dbReference>
<dbReference type="GO" id="GO:0006436">
    <property type="term" value="P:tryptophanyl-tRNA aminoacylation"/>
    <property type="evidence" value="ECO:0007669"/>
    <property type="project" value="UniProtKB-UniRule"/>
</dbReference>
<reference evidence="11 12" key="1">
    <citation type="submission" date="2012-04" db="EMBL/GenBank/DDBJ databases">
        <authorList>
            <person name="Weinstock G."/>
            <person name="Sodergren E."/>
            <person name="Lobos E.A."/>
            <person name="Fulton L."/>
            <person name="Fulton R."/>
            <person name="Courtney L."/>
            <person name="Fronick C."/>
            <person name="O'Laughlin M."/>
            <person name="Godfrey J."/>
            <person name="Wilson R.M."/>
            <person name="Miner T."/>
            <person name="Farmer C."/>
            <person name="Delehaunty K."/>
            <person name="Cordes M."/>
            <person name="Minx P."/>
            <person name="Tomlinson C."/>
            <person name="Chen J."/>
            <person name="Wollam A."/>
            <person name="Pepin K.H."/>
            <person name="Bhonagiri V."/>
            <person name="Zhang X."/>
            <person name="Suruliraj S."/>
            <person name="Warren W."/>
            <person name="Mitreva M."/>
            <person name="Mardis E.R."/>
            <person name="Wilson R.K."/>
        </authorList>
    </citation>
    <scope>NUCLEOTIDE SEQUENCE [LARGE SCALE GENOMIC DNA]</scope>
    <source>
        <strain evidence="11 12">R496</strain>
    </source>
</reference>
<keyword evidence="6 10" id="KW-0648">Protein biosynthesis</keyword>
<sequence length="348" mass="38692">MLRLTNRKEVSFLKNIILTGDRPTGKLHLGHYVGSLKTRVAMQADEDNQLFVMIADMQALTDNAKNPEKVSSNVLQVALDYLAVGLDPAKSTLFIQSQIPELAELTMYYLNLVSVGRVRRNPTVKTEIEQKKFGESVPTGFFIYPVSQAADITAFKANLVPVGEDQKPMLEQTQEIVQSFNHTYGEVLVEPKGVFPPKGMGRLPGIDGNGKMSKSLGNGIYISDPADVLQKKVMSMYTDPNHIHVQDPGQVEGNMVFTYLDVFGTDKEAIEEMKAHYRRGGLGDVKIKRYLIDVLEAEFAPIRARREELEKDPSAVMEILRKGSEEAAKVAAQTLSEVKSAMGINYFH</sequence>
<dbReference type="GO" id="GO:0005524">
    <property type="term" value="F:ATP binding"/>
    <property type="evidence" value="ECO:0007669"/>
    <property type="project" value="UniProtKB-KW"/>
</dbReference>
<dbReference type="InterPro" id="IPR050203">
    <property type="entry name" value="Trp-tRNA_synthetase"/>
</dbReference>
<comment type="similarity">
    <text evidence="1 10">Belongs to the class-I aminoacyl-tRNA synthetase family.</text>
</comment>
<organism evidence="11 12">
    <name type="scientific">Enterococcus faecium R496</name>
    <dbReference type="NCBI Taxonomy" id="1134836"/>
    <lineage>
        <taxon>Bacteria</taxon>
        <taxon>Bacillati</taxon>
        <taxon>Bacillota</taxon>
        <taxon>Bacilli</taxon>
        <taxon>Lactobacillales</taxon>
        <taxon>Enterococcaceae</taxon>
        <taxon>Enterococcus</taxon>
    </lineage>
</organism>
<evidence type="ECO:0000256" key="5">
    <source>
        <dbReference type="ARBA" id="ARBA00022840"/>
    </source>
</evidence>
<evidence type="ECO:0000313" key="12">
    <source>
        <dbReference type="Proteomes" id="UP000006402"/>
    </source>
</evidence>
<dbReference type="AlphaFoldDB" id="A0AAV3GY60"/>
<keyword evidence="3 10" id="KW-0436">Ligase</keyword>
<dbReference type="PANTHER" id="PTHR43766">
    <property type="entry name" value="TRYPTOPHAN--TRNA LIGASE, MITOCHONDRIAL"/>
    <property type="match status" value="1"/>
</dbReference>
<dbReference type="GO" id="GO:0004830">
    <property type="term" value="F:tryptophan-tRNA ligase activity"/>
    <property type="evidence" value="ECO:0007669"/>
    <property type="project" value="UniProtKB-UniRule"/>
</dbReference>
<dbReference type="Pfam" id="PF00579">
    <property type="entry name" value="tRNA-synt_1b"/>
    <property type="match status" value="1"/>
</dbReference>
<dbReference type="InterPro" id="IPR002306">
    <property type="entry name" value="Trp-tRNA-ligase"/>
</dbReference>
<evidence type="ECO:0000256" key="3">
    <source>
        <dbReference type="ARBA" id="ARBA00022598"/>
    </source>
</evidence>
<dbReference type="PRINTS" id="PR01039">
    <property type="entry name" value="TRNASYNTHTRP"/>
</dbReference>
<protein>
    <recommendedName>
        <fullName evidence="2 9">Tryptophan--tRNA ligase</fullName>
        <ecNumber evidence="2 9">6.1.1.2</ecNumber>
    </recommendedName>
</protein>
<evidence type="ECO:0000256" key="9">
    <source>
        <dbReference type="NCBIfam" id="TIGR00233"/>
    </source>
</evidence>
<evidence type="ECO:0000313" key="11">
    <source>
        <dbReference type="EMBL" id="EJX54425.1"/>
    </source>
</evidence>